<dbReference type="OrthoDB" id="1924976at2759"/>
<dbReference type="Proteomes" id="UP000017836">
    <property type="component" value="Unassembled WGS sequence"/>
</dbReference>
<dbReference type="Pfam" id="PF20675">
    <property type="entry name" value="MPH2"/>
    <property type="match status" value="1"/>
</dbReference>
<proteinExistence type="predicted"/>
<gene>
    <name evidence="3" type="ORF">AMTR_s00024p00252900</name>
</gene>
<dbReference type="AlphaFoldDB" id="W1PTH9"/>
<feature type="region of interest" description="Disordered" evidence="1">
    <location>
        <begin position="62"/>
        <end position="81"/>
    </location>
</feature>
<evidence type="ECO:0000313" key="3">
    <source>
        <dbReference type="EMBL" id="ERN11353.1"/>
    </source>
</evidence>
<dbReference type="InterPro" id="IPR049072">
    <property type="entry name" value="MPH2_C"/>
</dbReference>
<evidence type="ECO:0000313" key="4">
    <source>
        <dbReference type="Proteomes" id="UP000017836"/>
    </source>
</evidence>
<dbReference type="eggNOG" id="ENOG502QTFN">
    <property type="taxonomic scope" value="Eukaryota"/>
</dbReference>
<accession>W1PTH9</accession>
<dbReference type="Gramene" id="ERN11353">
    <property type="protein sequence ID" value="ERN11353"/>
    <property type="gene ID" value="AMTR_s00024p00252900"/>
</dbReference>
<dbReference type="PANTHER" id="PTHR35742">
    <property type="entry name" value="THYLAKOID LUMENAL 16.5 KDA PROTEIN, CHLOROPLASTIC"/>
    <property type="match status" value="1"/>
</dbReference>
<dbReference type="HOGENOM" id="CLU_092940_0_0_1"/>
<name>W1PTH9_AMBTC</name>
<organism evidence="3 4">
    <name type="scientific">Amborella trichopoda</name>
    <dbReference type="NCBI Taxonomy" id="13333"/>
    <lineage>
        <taxon>Eukaryota</taxon>
        <taxon>Viridiplantae</taxon>
        <taxon>Streptophyta</taxon>
        <taxon>Embryophyta</taxon>
        <taxon>Tracheophyta</taxon>
        <taxon>Spermatophyta</taxon>
        <taxon>Magnoliopsida</taxon>
        <taxon>Amborellales</taxon>
        <taxon>Amborellaceae</taxon>
        <taxon>Amborella</taxon>
    </lineage>
</organism>
<dbReference type="PANTHER" id="PTHR35742:SF1">
    <property type="entry name" value="THYLAKOID LUMENAL 16.5 KDA PROTEIN, CHLOROPLASTIC"/>
    <property type="match status" value="1"/>
</dbReference>
<reference evidence="4" key="1">
    <citation type="journal article" date="2013" name="Science">
        <title>The Amborella genome and the evolution of flowering plants.</title>
        <authorList>
            <consortium name="Amborella Genome Project"/>
        </authorList>
    </citation>
    <scope>NUCLEOTIDE SEQUENCE [LARGE SCALE GENOMIC DNA]</scope>
</reference>
<dbReference type="InterPro" id="IPR038862">
    <property type="entry name" value="MPH2"/>
</dbReference>
<feature type="compositionally biased region" description="Polar residues" evidence="1">
    <location>
        <begin position="62"/>
        <end position="79"/>
    </location>
</feature>
<dbReference type="EMBL" id="KI392710">
    <property type="protein sequence ID" value="ERN11353.1"/>
    <property type="molecule type" value="Genomic_DNA"/>
</dbReference>
<keyword evidence="4" id="KW-1185">Reference proteome</keyword>
<dbReference type="GO" id="GO:0010206">
    <property type="term" value="P:photosystem II repair"/>
    <property type="evidence" value="ECO:0007669"/>
    <property type="project" value="InterPro"/>
</dbReference>
<sequence>MGIGGVELDHAAAKWVHNNWAERACPRLIPIAFLEVRERTGESAGITMALLLSQFLPNINATSSSSPERVTTTLQSTPTRGRGGGGLNVVCSNMNISRRWSIIGLGGGLFLSLPPVSKSVILEAEDDEELLEMVKRDRKKRLERQGVINSSANETAYLQDLVYKLSRVGEAIDKNDLLTASSVLGPSPDSEWVKNINIAFIKLSSSPEEKSEVDVFNSSLASLISSVSKRDLDSSKGAFVSSASALEKWTSLTGLTGQLKGL</sequence>
<feature type="domain" description="Maintenance of Photosystem II under High light 2 C-terminal" evidence="2">
    <location>
        <begin position="156"/>
        <end position="262"/>
    </location>
</feature>
<evidence type="ECO:0000256" key="1">
    <source>
        <dbReference type="SAM" id="MobiDB-lite"/>
    </source>
</evidence>
<dbReference type="OMA" id="WVKKANI"/>
<protein>
    <recommendedName>
        <fullName evidence="2">Maintenance of Photosystem II under High light 2 C-terminal domain-containing protein</fullName>
    </recommendedName>
</protein>
<evidence type="ECO:0000259" key="2">
    <source>
        <dbReference type="Pfam" id="PF20675"/>
    </source>
</evidence>